<dbReference type="SUPFAM" id="SSF56784">
    <property type="entry name" value="HAD-like"/>
    <property type="match status" value="1"/>
</dbReference>
<evidence type="ECO:0000313" key="1">
    <source>
        <dbReference type="EMBL" id="MBC5696655.1"/>
    </source>
</evidence>
<dbReference type="EMBL" id="JACOPK010000013">
    <property type="protein sequence ID" value="MBC5696655.1"/>
    <property type="molecule type" value="Genomic_DNA"/>
</dbReference>
<dbReference type="Gene3D" id="3.40.50.1000">
    <property type="entry name" value="HAD superfamily/HAD-like"/>
    <property type="match status" value="1"/>
</dbReference>
<dbReference type="Gene3D" id="1.20.1440.100">
    <property type="entry name" value="SG protein - dephosphorylation function"/>
    <property type="match status" value="1"/>
</dbReference>
<evidence type="ECO:0000313" key="2">
    <source>
        <dbReference type="Proteomes" id="UP000641741"/>
    </source>
</evidence>
<reference evidence="1 2" key="1">
    <citation type="submission" date="2020-08" db="EMBL/GenBank/DDBJ databases">
        <title>Genome public.</title>
        <authorList>
            <person name="Liu C."/>
            <person name="Sun Q."/>
        </authorList>
    </citation>
    <scope>NUCLEOTIDE SEQUENCE [LARGE SCALE GENOMIC DNA]</scope>
    <source>
        <strain evidence="1 2">M2</strain>
    </source>
</reference>
<proteinExistence type="predicted"/>
<organism evidence="1 2">
    <name type="scientific">Agathobaculum hominis</name>
    <dbReference type="NCBI Taxonomy" id="2763014"/>
    <lineage>
        <taxon>Bacteria</taxon>
        <taxon>Bacillati</taxon>
        <taxon>Bacillota</taxon>
        <taxon>Clostridia</taxon>
        <taxon>Eubacteriales</taxon>
        <taxon>Butyricicoccaceae</taxon>
        <taxon>Agathobaculum</taxon>
    </lineage>
</organism>
<dbReference type="RefSeq" id="WP_186970716.1">
    <property type="nucleotide sequence ID" value="NZ_JACOPK010000013.1"/>
</dbReference>
<dbReference type="Pfam" id="PF12710">
    <property type="entry name" value="HAD"/>
    <property type="match status" value="1"/>
</dbReference>
<dbReference type="Proteomes" id="UP000641741">
    <property type="component" value="Unassembled WGS sequence"/>
</dbReference>
<sequence>MNVYDFDKTIYGGDSTIDFWKFCMIRYPRCRRYILHAVLYYLKFHLKLCSREKFKREFYQFVREIPNVAESVKEFWNIHITHICQWYRDVSKDTDLIISASPDFLILPICKRLNVRGIASEVNPLTGELLGSNCRGEEKVKRFNEVYPNETIDDFYSDSLSDLPLARMAHKAYLVKNQKVCSWPR</sequence>
<keyword evidence="2" id="KW-1185">Reference proteome</keyword>
<gene>
    <name evidence="1" type="ORF">H8S02_12030</name>
</gene>
<comment type="caution">
    <text evidence="1">The sequence shown here is derived from an EMBL/GenBank/DDBJ whole genome shotgun (WGS) entry which is preliminary data.</text>
</comment>
<dbReference type="InterPro" id="IPR036412">
    <property type="entry name" value="HAD-like_sf"/>
</dbReference>
<dbReference type="NCBIfam" id="TIGR01488">
    <property type="entry name" value="HAD-SF-IB"/>
    <property type="match status" value="1"/>
</dbReference>
<dbReference type="InterPro" id="IPR023214">
    <property type="entry name" value="HAD_sf"/>
</dbReference>
<accession>A0ABR7GQS1</accession>
<name>A0ABR7GQS1_9FIRM</name>
<protein>
    <submittedName>
        <fullName evidence="1">HAD-IB family phosphatase</fullName>
    </submittedName>
</protein>